<proteinExistence type="predicted"/>
<reference evidence="2" key="2">
    <citation type="submission" date="2023-05" db="EMBL/GenBank/DDBJ databases">
        <authorList>
            <person name="Schelkunov M.I."/>
        </authorList>
    </citation>
    <scope>NUCLEOTIDE SEQUENCE</scope>
    <source>
        <strain evidence="2">Hsosn_3</strain>
        <tissue evidence="2">Leaf</tissue>
    </source>
</reference>
<dbReference type="PANTHER" id="PTHR11439">
    <property type="entry name" value="GAG-POL-RELATED RETROTRANSPOSON"/>
    <property type="match status" value="1"/>
</dbReference>
<dbReference type="SUPFAM" id="SSF56672">
    <property type="entry name" value="DNA/RNA polymerases"/>
    <property type="match status" value="1"/>
</dbReference>
<dbReference type="EMBL" id="JAUIZM010000003">
    <property type="protein sequence ID" value="KAK1392382.1"/>
    <property type="molecule type" value="Genomic_DNA"/>
</dbReference>
<dbReference type="CDD" id="cd09272">
    <property type="entry name" value="RNase_HI_RT_Ty1"/>
    <property type="match status" value="1"/>
</dbReference>
<dbReference type="PANTHER" id="PTHR11439:SF486">
    <property type="entry name" value="RLK (RECEPTOR-LIKE KINASE) PROTEIN, PUTATIVE-RELATED"/>
    <property type="match status" value="1"/>
</dbReference>
<protein>
    <recommendedName>
        <fullName evidence="1">Reverse transcriptase Ty1/copia-type domain-containing protein</fullName>
    </recommendedName>
</protein>
<feature type="domain" description="Reverse transcriptase Ty1/copia-type" evidence="1">
    <location>
        <begin position="3"/>
        <end position="113"/>
    </location>
</feature>
<dbReference type="InterPro" id="IPR013103">
    <property type="entry name" value="RVT_2"/>
</dbReference>
<dbReference type="Pfam" id="PF07727">
    <property type="entry name" value="RVT_2"/>
    <property type="match status" value="1"/>
</dbReference>
<evidence type="ECO:0000313" key="2">
    <source>
        <dbReference type="EMBL" id="KAK1392382.1"/>
    </source>
</evidence>
<dbReference type="AlphaFoldDB" id="A0AAD8IXY0"/>
<evidence type="ECO:0000313" key="3">
    <source>
        <dbReference type="Proteomes" id="UP001237642"/>
    </source>
</evidence>
<reference evidence="2" key="1">
    <citation type="submission" date="2023-02" db="EMBL/GenBank/DDBJ databases">
        <title>Genome of toxic invasive species Heracleum sosnowskyi carries increased number of genes despite the absence of recent whole-genome duplications.</title>
        <authorList>
            <person name="Schelkunov M."/>
            <person name="Shtratnikova V."/>
            <person name="Makarenko M."/>
            <person name="Klepikova A."/>
            <person name="Omelchenko D."/>
            <person name="Novikova G."/>
            <person name="Obukhova E."/>
            <person name="Bogdanov V."/>
            <person name="Penin A."/>
            <person name="Logacheva M."/>
        </authorList>
    </citation>
    <scope>NUCLEOTIDE SEQUENCE</scope>
    <source>
        <strain evidence="2">Hsosn_3</strain>
        <tissue evidence="2">Leaf</tissue>
    </source>
</reference>
<dbReference type="Proteomes" id="UP001237642">
    <property type="component" value="Unassembled WGS sequence"/>
</dbReference>
<keyword evidence="3" id="KW-1185">Reference proteome</keyword>
<evidence type="ECO:0000259" key="1">
    <source>
        <dbReference type="Pfam" id="PF07727"/>
    </source>
</evidence>
<gene>
    <name evidence="2" type="ORF">POM88_011438</name>
</gene>
<sequence>MGYAAHKQFKLYQMEVKSAFLNGYLQEEVYVKQLSGFVHEKYPHFVYKLKKSVYGLRQSPRCWYDRLNDFLVTTGFTRGTLDPTLFIYHKNNAFLLVQVYVDDIVFGSSNESLCIFIHQSKYIRDLLKCFDLESISSKTTPMSVSVKLTADKEGKYVDTTKYRDADYAAPLVDRKSTSGVCDFLGDCLVAWHSKKQTSIALSTAEGEYIAAGSCCTHILWMQQTLTDFGIKFSNIPIYCDNTAAINISKNPVKHSHSKHIDVRHHFNQDHVAKGNIQLIFIPSENQRADIFTKPLPETRFCMLRRELGMCAL</sequence>
<dbReference type="InterPro" id="IPR043502">
    <property type="entry name" value="DNA/RNA_pol_sf"/>
</dbReference>
<accession>A0AAD8IXY0</accession>
<organism evidence="2 3">
    <name type="scientific">Heracleum sosnowskyi</name>
    <dbReference type="NCBI Taxonomy" id="360622"/>
    <lineage>
        <taxon>Eukaryota</taxon>
        <taxon>Viridiplantae</taxon>
        <taxon>Streptophyta</taxon>
        <taxon>Embryophyta</taxon>
        <taxon>Tracheophyta</taxon>
        <taxon>Spermatophyta</taxon>
        <taxon>Magnoliopsida</taxon>
        <taxon>eudicotyledons</taxon>
        <taxon>Gunneridae</taxon>
        <taxon>Pentapetalae</taxon>
        <taxon>asterids</taxon>
        <taxon>campanulids</taxon>
        <taxon>Apiales</taxon>
        <taxon>Apiaceae</taxon>
        <taxon>Apioideae</taxon>
        <taxon>apioid superclade</taxon>
        <taxon>Tordylieae</taxon>
        <taxon>Tordyliinae</taxon>
        <taxon>Heracleum</taxon>
    </lineage>
</organism>
<comment type="caution">
    <text evidence="2">The sequence shown here is derived from an EMBL/GenBank/DDBJ whole genome shotgun (WGS) entry which is preliminary data.</text>
</comment>
<name>A0AAD8IXY0_9APIA</name>